<keyword evidence="10" id="KW-1185">Reference proteome</keyword>
<comment type="caution">
    <text evidence="9">The sequence shown here is derived from an EMBL/GenBank/DDBJ whole genome shotgun (WGS) entry which is preliminary data.</text>
</comment>
<dbReference type="GO" id="GO:0071916">
    <property type="term" value="F:dipeptide transmembrane transporter activity"/>
    <property type="evidence" value="ECO:0007669"/>
    <property type="project" value="TreeGrafter"/>
</dbReference>
<feature type="domain" description="ABC transmembrane type-1" evidence="8">
    <location>
        <begin position="103"/>
        <end position="303"/>
    </location>
</feature>
<protein>
    <submittedName>
        <fullName evidence="9">Peptide/nickel transport system permease protein</fullName>
    </submittedName>
</protein>
<accession>A0A543FDG5</accession>
<dbReference type="GO" id="GO:0005886">
    <property type="term" value="C:plasma membrane"/>
    <property type="evidence" value="ECO:0007669"/>
    <property type="project" value="UniProtKB-SubCell"/>
</dbReference>
<dbReference type="PROSITE" id="PS50928">
    <property type="entry name" value="ABC_TM1"/>
    <property type="match status" value="1"/>
</dbReference>
<evidence type="ECO:0000313" key="9">
    <source>
        <dbReference type="EMBL" id="TQM31920.1"/>
    </source>
</evidence>
<dbReference type="AlphaFoldDB" id="A0A543FDG5"/>
<evidence type="ECO:0000313" key="10">
    <source>
        <dbReference type="Proteomes" id="UP000316331"/>
    </source>
</evidence>
<name>A0A543FDG5_9NOCA</name>
<gene>
    <name evidence="9" type="ORF">FB390_3590</name>
</gene>
<keyword evidence="3" id="KW-1003">Cell membrane</keyword>
<comment type="similarity">
    <text evidence="7">Belongs to the binding-protein-dependent transport system permease family.</text>
</comment>
<dbReference type="PANTHER" id="PTHR43163">
    <property type="entry name" value="DIPEPTIDE TRANSPORT SYSTEM PERMEASE PROTEIN DPPB-RELATED"/>
    <property type="match status" value="1"/>
</dbReference>
<feature type="transmembrane region" description="Helical" evidence="7">
    <location>
        <begin position="177"/>
        <end position="196"/>
    </location>
</feature>
<feature type="transmembrane region" description="Helical" evidence="7">
    <location>
        <begin position="280"/>
        <end position="306"/>
    </location>
</feature>
<organism evidence="9 10">
    <name type="scientific">Nocardia bhagyanarayanae</name>
    <dbReference type="NCBI Taxonomy" id="1215925"/>
    <lineage>
        <taxon>Bacteria</taxon>
        <taxon>Bacillati</taxon>
        <taxon>Actinomycetota</taxon>
        <taxon>Actinomycetes</taxon>
        <taxon>Mycobacteriales</taxon>
        <taxon>Nocardiaceae</taxon>
        <taxon>Nocardia</taxon>
    </lineage>
</organism>
<evidence type="ECO:0000259" key="8">
    <source>
        <dbReference type="PROSITE" id="PS50928"/>
    </source>
</evidence>
<dbReference type="Pfam" id="PF19300">
    <property type="entry name" value="BPD_transp_1_N"/>
    <property type="match status" value="1"/>
</dbReference>
<feature type="transmembrane region" description="Helical" evidence="7">
    <location>
        <begin position="12"/>
        <end position="37"/>
    </location>
</feature>
<keyword evidence="2 7" id="KW-0813">Transport</keyword>
<dbReference type="SUPFAM" id="SSF161098">
    <property type="entry name" value="MetI-like"/>
    <property type="match status" value="1"/>
</dbReference>
<evidence type="ECO:0000256" key="2">
    <source>
        <dbReference type="ARBA" id="ARBA00022448"/>
    </source>
</evidence>
<evidence type="ECO:0000256" key="1">
    <source>
        <dbReference type="ARBA" id="ARBA00004651"/>
    </source>
</evidence>
<evidence type="ECO:0000256" key="4">
    <source>
        <dbReference type="ARBA" id="ARBA00022692"/>
    </source>
</evidence>
<reference evidence="9 10" key="1">
    <citation type="submission" date="2019-06" db="EMBL/GenBank/DDBJ databases">
        <title>Sequencing the genomes of 1000 actinobacteria strains.</title>
        <authorList>
            <person name="Klenk H.-P."/>
        </authorList>
    </citation>
    <scope>NUCLEOTIDE SEQUENCE [LARGE SCALE GENOMIC DNA]</scope>
    <source>
        <strain evidence="9 10">DSM 103495</strain>
    </source>
</reference>
<dbReference type="EMBL" id="VFPG01000001">
    <property type="protein sequence ID" value="TQM31920.1"/>
    <property type="molecule type" value="Genomic_DNA"/>
</dbReference>
<proteinExistence type="inferred from homology"/>
<keyword evidence="5 7" id="KW-1133">Transmembrane helix</keyword>
<dbReference type="Pfam" id="PF00528">
    <property type="entry name" value="BPD_transp_1"/>
    <property type="match status" value="1"/>
</dbReference>
<evidence type="ECO:0000256" key="5">
    <source>
        <dbReference type="ARBA" id="ARBA00022989"/>
    </source>
</evidence>
<dbReference type="Gene3D" id="1.10.3720.10">
    <property type="entry name" value="MetI-like"/>
    <property type="match status" value="1"/>
</dbReference>
<dbReference type="InterPro" id="IPR045621">
    <property type="entry name" value="BPD_transp_1_N"/>
</dbReference>
<keyword evidence="4 7" id="KW-0812">Transmembrane</keyword>
<sequence length="315" mass="33913">MNTYRHIVFRRIASVVLSAVAMMWAAITLAFLAVHIAPGDPVTAIMGESSDPSLRARIEQDWGLDRPLVVQYGRHLARLLHGDLGYSYVRGEPVTDILFGEQLRTSAQLAGFALLISVVLAPLLAVLTAGRRDVFSRSVATAEIVVASAPPFWTGLILIWVFAFTMKVLPVTAGNEFQRLILPAVTLALPIAAVLAQVMREGIERALEQPFALTARARGIGATRLRLRHGLRHSLIPAATLAGWAVSGLLTGTVVIEEVFGRAGVGRVTVEAVTYSDVPVVLGVALLTAAVYLTVTVIVDIAYLWIDPRLREAAA</sequence>
<feature type="transmembrane region" description="Helical" evidence="7">
    <location>
        <begin position="109"/>
        <end position="130"/>
    </location>
</feature>
<dbReference type="InterPro" id="IPR035906">
    <property type="entry name" value="MetI-like_sf"/>
</dbReference>
<feature type="transmembrane region" description="Helical" evidence="7">
    <location>
        <begin position="234"/>
        <end position="256"/>
    </location>
</feature>
<evidence type="ECO:0000256" key="6">
    <source>
        <dbReference type="ARBA" id="ARBA00023136"/>
    </source>
</evidence>
<evidence type="ECO:0000256" key="3">
    <source>
        <dbReference type="ARBA" id="ARBA00022475"/>
    </source>
</evidence>
<dbReference type="RefSeq" id="WP_246124076.1">
    <property type="nucleotide sequence ID" value="NZ_VFPG01000001.1"/>
</dbReference>
<dbReference type="Proteomes" id="UP000316331">
    <property type="component" value="Unassembled WGS sequence"/>
</dbReference>
<dbReference type="PANTHER" id="PTHR43163:SF6">
    <property type="entry name" value="DIPEPTIDE TRANSPORT SYSTEM PERMEASE PROTEIN DPPB-RELATED"/>
    <property type="match status" value="1"/>
</dbReference>
<feature type="transmembrane region" description="Helical" evidence="7">
    <location>
        <begin position="142"/>
        <end position="165"/>
    </location>
</feature>
<comment type="subcellular location">
    <subcellularLocation>
        <location evidence="1 7">Cell membrane</location>
        <topology evidence="1 7">Multi-pass membrane protein</topology>
    </subcellularLocation>
</comment>
<keyword evidence="6 7" id="KW-0472">Membrane</keyword>
<dbReference type="InterPro" id="IPR000515">
    <property type="entry name" value="MetI-like"/>
</dbReference>
<evidence type="ECO:0000256" key="7">
    <source>
        <dbReference type="RuleBase" id="RU363032"/>
    </source>
</evidence>